<name>A0A8D8XFD6_9HEMI</name>
<dbReference type="EMBL" id="HBUF01321159">
    <property type="protein sequence ID" value="CAG6694997.1"/>
    <property type="molecule type" value="Transcribed_RNA"/>
</dbReference>
<proteinExistence type="predicted"/>
<dbReference type="AlphaFoldDB" id="A0A8D8XFD6"/>
<organism evidence="1">
    <name type="scientific">Cacopsylla melanoneura</name>
    <dbReference type="NCBI Taxonomy" id="428564"/>
    <lineage>
        <taxon>Eukaryota</taxon>
        <taxon>Metazoa</taxon>
        <taxon>Ecdysozoa</taxon>
        <taxon>Arthropoda</taxon>
        <taxon>Hexapoda</taxon>
        <taxon>Insecta</taxon>
        <taxon>Pterygota</taxon>
        <taxon>Neoptera</taxon>
        <taxon>Paraneoptera</taxon>
        <taxon>Hemiptera</taxon>
        <taxon>Sternorrhyncha</taxon>
        <taxon>Psylloidea</taxon>
        <taxon>Psyllidae</taxon>
        <taxon>Psyllinae</taxon>
        <taxon>Cacopsylla</taxon>
    </lineage>
</organism>
<reference evidence="1" key="1">
    <citation type="submission" date="2021-05" db="EMBL/GenBank/DDBJ databases">
        <authorList>
            <person name="Alioto T."/>
            <person name="Alioto T."/>
            <person name="Gomez Garrido J."/>
        </authorList>
    </citation>
    <scope>NUCLEOTIDE SEQUENCE</scope>
</reference>
<sequence>MLYYFFLFSPSYPFPSSSPLPSSITLPQYLLYPSPPLPSPLPSSISLPQYLRQQALKLAGDSLKLAEENPIPCIVSRVEIPAMEKFYLFLMAKDFFVDIF</sequence>
<protein>
    <submittedName>
        <fullName evidence="1">Uncharacterized protein</fullName>
    </submittedName>
</protein>
<accession>A0A8D8XFD6</accession>
<evidence type="ECO:0000313" key="1">
    <source>
        <dbReference type="EMBL" id="CAG6694997.1"/>
    </source>
</evidence>